<evidence type="ECO:0000256" key="2">
    <source>
        <dbReference type="ARBA" id="ARBA00022679"/>
    </source>
</evidence>
<evidence type="ECO:0000256" key="3">
    <source>
        <dbReference type="SAM" id="MobiDB-lite"/>
    </source>
</evidence>
<gene>
    <name evidence="5" type="ORF">K452DRAFT_211283</name>
</gene>
<dbReference type="GO" id="GO:0016423">
    <property type="term" value="F:tRNA (guanine) methyltransferase activity"/>
    <property type="evidence" value="ECO:0007669"/>
    <property type="project" value="InterPro"/>
</dbReference>
<dbReference type="InterPro" id="IPR045330">
    <property type="entry name" value="TRM3/TARBP1"/>
</dbReference>
<dbReference type="RefSeq" id="XP_033394550.1">
    <property type="nucleotide sequence ID" value="XM_033536181.1"/>
</dbReference>
<proteinExistence type="predicted"/>
<feature type="region of interest" description="Disordered" evidence="3">
    <location>
        <begin position="784"/>
        <end position="823"/>
    </location>
</feature>
<protein>
    <recommendedName>
        <fullName evidence="4">tRNA/rRNA methyltransferase SpoU type domain-containing protein</fullName>
    </recommendedName>
</protein>
<name>A0A6A6B782_9PEZI</name>
<sequence>IWGRIRDLVSAPSDLGFPATAFHIWFRWFALGPGCGPSREILSRDKYWVYLQHGLTEGFSEQRKFCLHILRASISYAQTQQGDLHPYVSGSKSASYESDYARYCTLFETIVLGRYLNQAEECMPDLQALAWKSDVHPTWVITLLRAALRPGVQDGIRKLVGNRIFQGVIPLPDTATSNFLDFIASSFLPWATQGFLYTGSMRRNGQRVRCEHGENLSSFVRRLLQGCYDDAARQIYARTILSYLDEKGQNLFQYSLAYCLQGILDGFQNSPSGEPCRLPEADLPLLIRVATRTGLPEVARDFCTATSSVLLGQTMQGRPEAVANLPGYSLLLERWNTLKRAENSKEDAAQEGSSFFANAGSDPQSMPDLKAFVKQLQESKVDPEDLHASLEAIWDELETQEYPRSALLQLPEVLFHPICLRTASEDTQVLLSRAMLELQVLTEGRIYVLSPLAKALRSAYFHVPECVDFLPFETFIVRMANRPPAPKLEFLLEAAIAEKLTAILPTRTYGYYYGPGESHGYACIFDLLNRIRASDLAMAKRILSTLLHPWATQKMPIPMVSKWKTTVQVQMMLLLTETCIEEALEEEIASYSKAFMKALAIEPLPRYRFLLEWIIARIYYNQPEQRVELLKLLSTDDHSNPKHLASVMKMAVMVARLPDGEESFSHRLMTLLIPLSASPKIVIRHEAQWSFPPLWDHAVNQDWSTLTANPAFEALNKHIRALDKYSTPPPGRTLEWLDPIRDHTLATLFEGRYLDLDPPDAKLVLTQDFHVVWADTEAPLQTVDYPPPRVPLGSSKLAKRHSLPRAPSTNSGTPATSTPTPAPADAAAAIVPLQTKGTAWQEALLASPAEASTRQSTPLILVGSLIDNPYNLGGLSRAAEIFGCESLQLRTLDTLAHRDFVSVAVSSHNHLPISALPPAELAGFLRARKADGYMVVGVEQTDRSVVLGAEGSALPRRCVLVMGSEREGIPGAVLAECDLCVEVRQVGVTRSLNVQTAAAIVLFEYQRQH</sequence>
<dbReference type="SUPFAM" id="SSF75217">
    <property type="entry name" value="alpha/beta knot"/>
    <property type="match status" value="1"/>
</dbReference>
<evidence type="ECO:0000313" key="5">
    <source>
        <dbReference type="EMBL" id="KAF2138837.1"/>
    </source>
</evidence>
<dbReference type="PANTHER" id="PTHR12029">
    <property type="entry name" value="RNA METHYLTRANSFERASE"/>
    <property type="match status" value="1"/>
</dbReference>
<reference evidence="5" key="1">
    <citation type="journal article" date="2020" name="Stud. Mycol.">
        <title>101 Dothideomycetes genomes: a test case for predicting lifestyles and emergence of pathogens.</title>
        <authorList>
            <person name="Haridas S."/>
            <person name="Albert R."/>
            <person name="Binder M."/>
            <person name="Bloem J."/>
            <person name="Labutti K."/>
            <person name="Salamov A."/>
            <person name="Andreopoulos B."/>
            <person name="Baker S."/>
            <person name="Barry K."/>
            <person name="Bills G."/>
            <person name="Bluhm B."/>
            <person name="Cannon C."/>
            <person name="Castanera R."/>
            <person name="Culley D."/>
            <person name="Daum C."/>
            <person name="Ezra D."/>
            <person name="Gonzalez J."/>
            <person name="Henrissat B."/>
            <person name="Kuo A."/>
            <person name="Liang C."/>
            <person name="Lipzen A."/>
            <person name="Lutzoni F."/>
            <person name="Magnuson J."/>
            <person name="Mondo S."/>
            <person name="Nolan M."/>
            <person name="Ohm R."/>
            <person name="Pangilinan J."/>
            <person name="Park H.-J."/>
            <person name="Ramirez L."/>
            <person name="Alfaro M."/>
            <person name="Sun H."/>
            <person name="Tritt A."/>
            <person name="Yoshinaga Y."/>
            <person name="Zwiers L.-H."/>
            <person name="Turgeon B."/>
            <person name="Goodwin S."/>
            <person name="Spatafora J."/>
            <person name="Crous P."/>
            <person name="Grigoriev I."/>
        </authorList>
    </citation>
    <scope>NUCLEOTIDE SEQUENCE</scope>
    <source>
        <strain evidence="5">CBS 121167</strain>
    </source>
</reference>
<feature type="non-terminal residue" evidence="5">
    <location>
        <position position="1009"/>
    </location>
</feature>
<dbReference type="OrthoDB" id="241340at2759"/>
<organism evidence="5 6">
    <name type="scientific">Aplosporella prunicola CBS 121167</name>
    <dbReference type="NCBI Taxonomy" id="1176127"/>
    <lineage>
        <taxon>Eukaryota</taxon>
        <taxon>Fungi</taxon>
        <taxon>Dikarya</taxon>
        <taxon>Ascomycota</taxon>
        <taxon>Pezizomycotina</taxon>
        <taxon>Dothideomycetes</taxon>
        <taxon>Dothideomycetes incertae sedis</taxon>
        <taxon>Botryosphaeriales</taxon>
        <taxon>Aplosporellaceae</taxon>
        <taxon>Aplosporella</taxon>
    </lineage>
</organism>
<dbReference type="Gene3D" id="3.40.1280.10">
    <property type="match status" value="1"/>
</dbReference>
<evidence type="ECO:0000313" key="6">
    <source>
        <dbReference type="Proteomes" id="UP000799438"/>
    </source>
</evidence>
<dbReference type="GO" id="GO:0030488">
    <property type="term" value="P:tRNA methylation"/>
    <property type="evidence" value="ECO:0007669"/>
    <property type="project" value="InterPro"/>
</dbReference>
<dbReference type="Pfam" id="PF00588">
    <property type="entry name" value="SpoU_methylase"/>
    <property type="match status" value="1"/>
</dbReference>
<keyword evidence="2" id="KW-0808">Transferase</keyword>
<keyword evidence="6" id="KW-1185">Reference proteome</keyword>
<dbReference type="PANTHER" id="PTHR12029:SF11">
    <property type="entry name" value="METHYLTRANSFERASE TARBP1-RELATED"/>
    <property type="match status" value="1"/>
</dbReference>
<feature type="non-terminal residue" evidence="5">
    <location>
        <position position="1"/>
    </location>
</feature>
<dbReference type="GeneID" id="54293677"/>
<feature type="domain" description="tRNA/rRNA methyltransferase SpoU type" evidence="4">
    <location>
        <begin position="859"/>
        <end position="1003"/>
    </location>
</feature>
<feature type="compositionally biased region" description="Low complexity" evidence="3">
    <location>
        <begin position="806"/>
        <end position="823"/>
    </location>
</feature>
<dbReference type="AlphaFoldDB" id="A0A6A6B782"/>
<evidence type="ECO:0000256" key="1">
    <source>
        <dbReference type="ARBA" id="ARBA00022603"/>
    </source>
</evidence>
<dbReference type="Proteomes" id="UP000799438">
    <property type="component" value="Unassembled WGS sequence"/>
</dbReference>
<accession>A0A6A6B782</accession>
<dbReference type="InterPro" id="IPR029028">
    <property type="entry name" value="Alpha/beta_knot_MTases"/>
</dbReference>
<dbReference type="InterPro" id="IPR029026">
    <property type="entry name" value="tRNA_m1G_MTases_N"/>
</dbReference>
<dbReference type="GO" id="GO:0003723">
    <property type="term" value="F:RNA binding"/>
    <property type="evidence" value="ECO:0007669"/>
    <property type="project" value="InterPro"/>
</dbReference>
<dbReference type="InterPro" id="IPR044748">
    <property type="entry name" value="Trm3/TARBP1_C"/>
</dbReference>
<keyword evidence="1" id="KW-0489">Methyltransferase</keyword>
<dbReference type="EMBL" id="ML995495">
    <property type="protein sequence ID" value="KAF2138837.1"/>
    <property type="molecule type" value="Genomic_DNA"/>
</dbReference>
<dbReference type="InterPro" id="IPR001537">
    <property type="entry name" value="SpoU_MeTrfase"/>
</dbReference>
<dbReference type="CDD" id="cd18091">
    <property type="entry name" value="SpoU-like_TRM3-like"/>
    <property type="match status" value="1"/>
</dbReference>
<evidence type="ECO:0000259" key="4">
    <source>
        <dbReference type="Pfam" id="PF00588"/>
    </source>
</evidence>